<feature type="domain" description="Gram-positive cocci surface proteins LPxTG" evidence="8">
    <location>
        <begin position="330"/>
        <end position="361"/>
    </location>
</feature>
<proteinExistence type="predicted"/>
<feature type="compositionally biased region" description="Basic and acidic residues" evidence="5">
    <location>
        <begin position="286"/>
        <end position="299"/>
    </location>
</feature>
<dbReference type="InterPro" id="IPR019931">
    <property type="entry name" value="LPXTG_anchor"/>
</dbReference>
<accession>A0AAJ1V3V4</accession>
<dbReference type="PROSITE" id="PS50847">
    <property type="entry name" value="GRAM_POS_ANCHORING"/>
    <property type="match status" value="1"/>
</dbReference>
<evidence type="ECO:0000259" key="8">
    <source>
        <dbReference type="PROSITE" id="PS50847"/>
    </source>
</evidence>
<organism evidence="9 10">
    <name type="scientific">Facklamia hominis</name>
    <dbReference type="NCBI Taxonomy" id="178214"/>
    <lineage>
        <taxon>Bacteria</taxon>
        <taxon>Bacillati</taxon>
        <taxon>Bacillota</taxon>
        <taxon>Bacilli</taxon>
        <taxon>Lactobacillales</taxon>
        <taxon>Aerococcaceae</taxon>
        <taxon>Facklamia</taxon>
    </lineage>
</organism>
<dbReference type="Proteomes" id="UP001229251">
    <property type="component" value="Unassembled WGS sequence"/>
</dbReference>
<feature type="transmembrane region" description="Helical" evidence="6">
    <location>
        <begin position="336"/>
        <end position="357"/>
    </location>
</feature>
<dbReference type="RefSeq" id="WP_285066255.1">
    <property type="nucleotide sequence ID" value="NZ_JASOOE010000015.1"/>
</dbReference>
<name>A0AAJ1V3V4_9LACT</name>
<evidence type="ECO:0000313" key="10">
    <source>
        <dbReference type="Proteomes" id="UP001229251"/>
    </source>
</evidence>
<feature type="signal peptide" evidence="7">
    <location>
        <begin position="1"/>
        <end position="26"/>
    </location>
</feature>
<dbReference type="NCBIfam" id="TIGR01167">
    <property type="entry name" value="LPXTG_anchor"/>
    <property type="match status" value="1"/>
</dbReference>
<evidence type="ECO:0000256" key="1">
    <source>
        <dbReference type="ARBA" id="ARBA00022512"/>
    </source>
</evidence>
<evidence type="ECO:0000256" key="7">
    <source>
        <dbReference type="SAM" id="SignalP"/>
    </source>
</evidence>
<keyword evidence="1" id="KW-0134">Cell wall</keyword>
<evidence type="ECO:0000313" key="9">
    <source>
        <dbReference type="EMBL" id="MDK7187821.1"/>
    </source>
</evidence>
<evidence type="ECO:0000256" key="3">
    <source>
        <dbReference type="ARBA" id="ARBA00022729"/>
    </source>
</evidence>
<feature type="region of interest" description="Disordered" evidence="5">
    <location>
        <begin position="80"/>
        <end position="105"/>
    </location>
</feature>
<keyword evidence="6" id="KW-0812">Transmembrane</keyword>
<comment type="caution">
    <text evidence="9">The sequence shown here is derived from an EMBL/GenBank/DDBJ whole genome shotgun (WGS) entry which is preliminary data.</text>
</comment>
<evidence type="ECO:0000256" key="2">
    <source>
        <dbReference type="ARBA" id="ARBA00022525"/>
    </source>
</evidence>
<keyword evidence="3 7" id="KW-0732">Signal</keyword>
<protein>
    <submittedName>
        <fullName evidence="9">LPXTG cell wall anchor domain-containing protein</fullName>
    </submittedName>
</protein>
<keyword evidence="4" id="KW-0572">Peptidoglycan-anchor</keyword>
<evidence type="ECO:0000256" key="4">
    <source>
        <dbReference type="ARBA" id="ARBA00023088"/>
    </source>
</evidence>
<dbReference type="AlphaFoldDB" id="A0AAJ1V3V4"/>
<keyword evidence="6" id="KW-1133">Transmembrane helix</keyword>
<dbReference type="Pfam" id="PF00746">
    <property type="entry name" value="Gram_pos_anchor"/>
    <property type="match status" value="1"/>
</dbReference>
<feature type="region of interest" description="Disordered" evidence="5">
    <location>
        <begin position="286"/>
        <end position="334"/>
    </location>
</feature>
<keyword evidence="2" id="KW-0964">Secreted</keyword>
<sequence length="361" mass="39257">MKKSLVKLVATSAVALTLVGSASALAAPKNVLNGAPVFSTKESAQYWIDNNKAANEVLAVVEEDGQFYVVDNTPATTVAPTTEEKSKESTTTTTIAPTKAEDPFGTEAKLDKGAQKNAFENVGRHFKTLAEAVEAYPNAFVMYEPSTNDYVVYTDVQGQKTFVFNSSEDAVNAFPNKKAMYENGKYYVFTDQAPRLQYEFKTLAEAVDAFGEDANPMFKDGKYIVYTNKLPKLTHVFDSYEDAMKAFPGSFPMYENGKYYVFTTYEKIAGTKGSVVENVEGKLQDTNQKLEKQGQKEVATETESTNKPADKPADKPAAKPAKKDEKKAELPQTGEASTFAIAGAAVLSALAGLGFVAKKEN</sequence>
<feature type="compositionally biased region" description="Basic and acidic residues" evidence="5">
    <location>
        <begin position="308"/>
        <end position="329"/>
    </location>
</feature>
<dbReference type="EMBL" id="JASOOE010000015">
    <property type="protein sequence ID" value="MDK7187821.1"/>
    <property type="molecule type" value="Genomic_DNA"/>
</dbReference>
<feature type="compositionally biased region" description="Low complexity" evidence="5">
    <location>
        <begin position="89"/>
        <end position="98"/>
    </location>
</feature>
<evidence type="ECO:0000256" key="5">
    <source>
        <dbReference type="SAM" id="MobiDB-lite"/>
    </source>
</evidence>
<gene>
    <name evidence="9" type="ORF">QP433_07495</name>
</gene>
<reference evidence="9" key="1">
    <citation type="submission" date="2023-05" db="EMBL/GenBank/DDBJ databases">
        <title>Cataloging the Phylogenetic Diversity of Human Bladder Bacteria.</title>
        <authorList>
            <person name="Du J."/>
        </authorList>
    </citation>
    <scope>NUCLEOTIDE SEQUENCE</scope>
    <source>
        <strain evidence="9">UMB1231</strain>
    </source>
</reference>
<feature type="chain" id="PRO_5042548332" evidence="7">
    <location>
        <begin position="27"/>
        <end position="361"/>
    </location>
</feature>
<evidence type="ECO:0000256" key="6">
    <source>
        <dbReference type="SAM" id="Phobius"/>
    </source>
</evidence>
<keyword evidence="6" id="KW-0472">Membrane</keyword>